<dbReference type="RefSeq" id="WP_202234518.1">
    <property type="nucleotide sequence ID" value="NZ_AP018365.1"/>
</dbReference>
<dbReference type="InterPro" id="IPR044930">
    <property type="entry name" value="Homing_endonuclease_His-Me"/>
</dbReference>
<keyword evidence="3" id="KW-1185">Reference proteome</keyword>
<reference evidence="2 3" key="3">
    <citation type="journal article" date="2011" name="Nat. Chem. Biol.">
        <title>Reveromycin A biosynthesis uses RevG and RevJ for stereospecific spiroacetal formation.</title>
        <authorList>
            <person name="Takahashi S."/>
            <person name="Toyoda A."/>
            <person name="Sekiyama Y."/>
            <person name="Takagi H."/>
            <person name="Nogawa T."/>
            <person name="Uramoto M."/>
            <person name="Suzuki R."/>
            <person name="Koshino H."/>
            <person name="Kumano T."/>
            <person name="Panthee S."/>
            <person name="Dairi T."/>
            <person name="Ishikawa J."/>
            <person name="Ikeda H."/>
            <person name="Sakaki Y."/>
            <person name="Osada H."/>
        </authorList>
    </citation>
    <scope>NUCLEOTIDE SEQUENCE [LARGE SCALE GENOMIC DNA]</scope>
    <source>
        <strain evidence="2 3">SN-593</strain>
    </source>
</reference>
<dbReference type="AlphaFoldDB" id="A0A7U3UTJ0"/>
<sequence length="194" mass="21168">MNESTDCIVDPGATPGEYTRVRSSGKGDYAHRVAWIEANGPIPPGLVIRHRCDNPPCRNVAHLLLGTHADNVADMVSRGRNARGEDHGMAKLAEDEVRRIILAVHGGGTVCEVAAQFGVHNSLVSLITTGKAWRPVLDELGIPPRPTDRRKLNDGTEAIIRQRYATGSVSQIGLSREYGVSQRTIQKIIKGRRH</sequence>
<evidence type="ECO:0000313" key="3">
    <source>
        <dbReference type="Proteomes" id="UP000595703"/>
    </source>
</evidence>
<dbReference type="GO" id="GO:0004519">
    <property type="term" value="F:endonuclease activity"/>
    <property type="evidence" value="ECO:0007669"/>
    <property type="project" value="InterPro"/>
</dbReference>
<reference evidence="2 3" key="2">
    <citation type="journal article" date="2011" name="J. Antibiot.">
        <title>Furaquinocins I and J: novel polyketide isoprenoid hybrid compounds from Streptomyces reveromyceticus SN-593.</title>
        <authorList>
            <person name="Panthee S."/>
            <person name="Takahashi S."/>
            <person name="Takagi H."/>
            <person name="Nogawa T."/>
            <person name="Oowada E."/>
            <person name="Uramoto M."/>
            <person name="Osada H."/>
        </authorList>
    </citation>
    <scope>NUCLEOTIDE SEQUENCE [LARGE SCALE GENOMIC DNA]</scope>
    <source>
        <strain evidence="2 3">SN-593</strain>
    </source>
</reference>
<dbReference type="InterPro" id="IPR003615">
    <property type="entry name" value="HNH_nuc"/>
</dbReference>
<reference evidence="2 3" key="4">
    <citation type="journal article" date="2020" name="Sci. Rep.">
        <title>beta-carboline chemical signals induce reveromycin production through a LuxR family regulator in Streptomyces sp. SN-593.</title>
        <authorList>
            <person name="Panthee S."/>
            <person name="Kito N."/>
            <person name="Hayashi T."/>
            <person name="Shimizu T."/>
            <person name="Ishikawa J."/>
            <person name="Hamamoto H."/>
            <person name="Osada H."/>
            <person name="Takahashi S."/>
        </authorList>
    </citation>
    <scope>NUCLEOTIDE SEQUENCE [LARGE SCALE GENOMIC DNA]</scope>
    <source>
        <strain evidence="2 3">SN-593</strain>
    </source>
</reference>
<feature type="domain" description="HNH nuclease" evidence="1">
    <location>
        <begin position="29"/>
        <end position="72"/>
    </location>
</feature>
<dbReference type="SUPFAM" id="SSF54060">
    <property type="entry name" value="His-Me finger endonucleases"/>
    <property type="match status" value="1"/>
</dbReference>
<proteinExistence type="predicted"/>
<organism evidence="2 3">
    <name type="scientific">Actinacidiphila reveromycinica</name>
    <dbReference type="NCBI Taxonomy" id="659352"/>
    <lineage>
        <taxon>Bacteria</taxon>
        <taxon>Bacillati</taxon>
        <taxon>Actinomycetota</taxon>
        <taxon>Actinomycetes</taxon>
        <taxon>Kitasatosporales</taxon>
        <taxon>Streptomycetaceae</taxon>
        <taxon>Actinacidiphila</taxon>
    </lineage>
</organism>
<protein>
    <recommendedName>
        <fullName evidence="1">HNH nuclease domain-containing protein</fullName>
    </recommendedName>
</protein>
<dbReference type="InterPro" id="IPR044925">
    <property type="entry name" value="His-Me_finger_sf"/>
</dbReference>
<dbReference type="EMBL" id="AP018365">
    <property type="protein sequence ID" value="BBA98356.1"/>
    <property type="molecule type" value="Genomic_DNA"/>
</dbReference>
<dbReference type="KEGG" id="arev:RVR_4506"/>
<dbReference type="Gene3D" id="3.90.75.10">
    <property type="entry name" value="Homing Intron 3 (I-ppo) Encoded Endonuclease, Chain A"/>
    <property type="match status" value="1"/>
</dbReference>
<evidence type="ECO:0000259" key="1">
    <source>
        <dbReference type="Pfam" id="PF13392"/>
    </source>
</evidence>
<evidence type="ECO:0000313" key="2">
    <source>
        <dbReference type="EMBL" id="BBA98356.1"/>
    </source>
</evidence>
<gene>
    <name evidence="2" type="ORF">RVR_4506</name>
</gene>
<accession>A0A7U3UTJ0</accession>
<dbReference type="Pfam" id="PF13392">
    <property type="entry name" value="HNH_3"/>
    <property type="match status" value="1"/>
</dbReference>
<name>A0A7U3UTJ0_9ACTN</name>
<dbReference type="Proteomes" id="UP000595703">
    <property type="component" value="Chromosome"/>
</dbReference>
<reference evidence="2 3" key="1">
    <citation type="journal article" date="2010" name="J. Bacteriol.">
        <title>Biochemical characterization of a novel indole prenyltransferase from Streptomyces sp. SN-593.</title>
        <authorList>
            <person name="Takahashi S."/>
            <person name="Takagi H."/>
            <person name="Toyoda A."/>
            <person name="Uramoto M."/>
            <person name="Nogawa T."/>
            <person name="Ueki M."/>
            <person name="Sakaki Y."/>
            <person name="Osada H."/>
        </authorList>
    </citation>
    <scope>NUCLEOTIDE SEQUENCE [LARGE SCALE GENOMIC DNA]</scope>
    <source>
        <strain evidence="2 3">SN-593</strain>
    </source>
</reference>